<proteinExistence type="inferred from homology"/>
<dbReference type="GO" id="GO:0005829">
    <property type="term" value="C:cytosol"/>
    <property type="evidence" value="ECO:0007669"/>
    <property type="project" value="TreeGrafter"/>
</dbReference>
<keyword evidence="6" id="KW-0175">Coiled coil</keyword>
<gene>
    <name evidence="5" type="primary">darP</name>
    <name evidence="7" type="ORF">CEX98_16820</name>
</gene>
<dbReference type="PANTHER" id="PTHR38101">
    <property type="entry name" value="UPF0307 PROTEIN YJGA"/>
    <property type="match status" value="1"/>
</dbReference>
<dbReference type="GO" id="GO:1902626">
    <property type="term" value="P:assembly of large subunit precursor of preribosome"/>
    <property type="evidence" value="ECO:0007669"/>
    <property type="project" value="UniProtKB-UniRule"/>
</dbReference>
<keyword evidence="2 5" id="KW-0690">Ribosome biogenesis</keyword>
<comment type="function">
    <text evidence="5">Member of a network of 50S ribosomal subunit biogenesis factors which assembles along the 30S-50S interface, preventing incorrect 23S rRNA structures from forming. Promotes peptidyl transferase center (PTC) maturation.</text>
</comment>
<evidence type="ECO:0000313" key="8">
    <source>
        <dbReference type="Proteomes" id="UP000228621"/>
    </source>
</evidence>
<comment type="subcellular location">
    <subcellularLocation>
        <location evidence="5">Cytoplasm</location>
    </subcellularLocation>
    <text evidence="5">Associates with late stage pre-50S ribosomal subunits.</text>
</comment>
<dbReference type="InterPro" id="IPR023153">
    <property type="entry name" value="DarP_sf"/>
</dbReference>
<dbReference type="CDD" id="cd16331">
    <property type="entry name" value="YjgA-like"/>
    <property type="match status" value="1"/>
</dbReference>
<keyword evidence="3 5" id="KW-0699">rRNA-binding</keyword>
<keyword evidence="1 5" id="KW-0963">Cytoplasm</keyword>
<evidence type="ECO:0000256" key="6">
    <source>
        <dbReference type="SAM" id="Coils"/>
    </source>
</evidence>
<dbReference type="PIRSF" id="PIRSF016183">
    <property type="entry name" value="UCP016183"/>
    <property type="match status" value="1"/>
</dbReference>
<dbReference type="GO" id="GO:0019843">
    <property type="term" value="F:rRNA binding"/>
    <property type="evidence" value="ECO:0007669"/>
    <property type="project" value="UniProtKB-UniRule"/>
</dbReference>
<evidence type="ECO:0000256" key="2">
    <source>
        <dbReference type="ARBA" id="ARBA00022517"/>
    </source>
</evidence>
<keyword evidence="8" id="KW-1185">Reference proteome</keyword>
<sequence length="172" mass="19879">MAKHEQTTEEEIIYVSKSELKREAQELHELGCDIAGLGKKQREKLPLTDELKEAMAVADKIRAKTDAYRRHMNYIAKTLRSTANVEEIQAAMDLMLNKNNQADVLMNKIELIRDEVIAKGDSKINELLNEYPELERQKMRQMARQASKEVKAEKPGKAYKELFQYLKEAIMP</sequence>
<feature type="coiled-coil region" evidence="6">
    <location>
        <begin position="117"/>
        <end position="144"/>
    </location>
</feature>
<dbReference type="SUPFAM" id="SSF158710">
    <property type="entry name" value="PSPTO4464-like"/>
    <property type="match status" value="1"/>
</dbReference>
<dbReference type="AlphaFoldDB" id="A0A2A5JMI4"/>
<dbReference type="InterPro" id="IPR006839">
    <property type="entry name" value="DarP"/>
</dbReference>
<dbReference type="Pfam" id="PF04751">
    <property type="entry name" value="DarP"/>
    <property type="match status" value="1"/>
</dbReference>
<evidence type="ECO:0000256" key="1">
    <source>
        <dbReference type="ARBA" id="ARBA00022490"/>
    </source>
</evidence>
<dbReference type="EMBL" id="NKHF01000077">
    <property type="protein sequence ID" value="PCK30636.1"/>
    <property type="molecule type" value="Genomic_DNA"/>
</dbReference>
<evidence type="ECO:0000313" key="7">
    <source>
        <dbReference type="EMBL" id="PCK30636.1"/>
    </source>
</evidence>
<dbReference type="OrthoDB" id="5293604at2"/>
<comment type="caution">
    <text evidence="7">The sequence shown here is derived from an EMBL/GenBank/DDBJ whole genome shotgun (WGS) entry which is preliminary data.</text>
</comment>
<dbReference type="RefSeq" id="WP_099643189.1">
    <property type="nucleotide sequence ID" value="NZ_JAQPZX010000026.1"/>
</dbReference>
<evidence type="ECO:0000256" key="5">
    <source>
        <dbReference type="HAMAP-Rule" id="MF_00765"/>
    </source>
</evidence>
<accession>A0A2A5JMI4</accession>
<evidence type="ECO:0000256" key="3">
    <source>
        <dbReference type="ARBA" id="ARBA00022730"/>
    </source>
</evidence>
<dbReference type="NCBIfam" id="NF003593">
    <property type="entry name" value="PRK05255.1-1"/>
    <property type="match status" value="1"/>
</dbReference>
<dbReference type="GO" id="GO:0043022">
    <property type="term" value="F:ribosome binding"/>
    <property type="evidence" value="ECO:0007669"/>
    <property type="project" value="UniProtKB-UniRule"/>
</dbReference>
<name>A0A2A5JMI4_PSEO7</name>
<protein>
    <recommendedName>
        <fullName evidence="5">Dual-action ribosomal maturation protein DarP</fullName>
    </recommendedName>
    <alternativeName>
        <fullName evidence="5">Large ribosomal subunit assembly factor DarP</fullName>
    </alternativeName>
</protein>
<evidence type="ECO:0000256" key="4">
    <source>
        <dbReference type="ARBA" id="ARBA00022884"/>
    </source>
</evidence>
<dbReference type="Proteomes" id="UP000228621">
    <property type="component" value="Unassembled WGS sequence"/>
</dbReference>
<keyword evidence="4 5" id="KW-0694">RNA-binding</keyword>
<dbReference type="Gene3D" id="1.10.60.30">
    <property type="entry name" value="PSPTO4464-like domains"/>
    <property type="match status" value="2"/>
</dbReference>
<dbReference type="PANTHER" id="PTHR38101:SF1">
    <property type="entry name" value="UPF0307 PROTEIN YJGA"/>
    <property type="match status" value="1"/>
</dbReference>
<comment type="similarity">
    <text evidence="5">Belongs to the DarP family.</text>
</comment>
<organism evidence="7 8">
    <name type="scientific">Pseudoalteromonas piscicida</name>
    <dbReference type="NCBI Taxonomy" id="43662"/>
    <lineage>
        <taxon>Bacteria</taxon>
        <taxon>Pseudomonadati</taxon>
        <taxon>Pseudomonadota</taxon>
        <taxon>Gammaproteobacteria</taxon>
        <taxon>Alteromonadales</taxon>
        <taxon>Pseudoalteromonadaceae</taxon>
        <taxon>Pseudoalteromonas</taxon>
    </lineage>
</organism>
<reference evidence="8" key="1">
    <citation type="journal article" date="2019" name="Genome Announc.">
        <title>Draft Genome Sequence of Pseudoalteromonas piscicida Strain 36Y ROTHPW, an Hypersaline Seawater Isolate from the South Coast of Sonora, Mexico.</title>
        <authorList>
            <person name="Sanchez-Diaz R."/>
            <person name="Molina-Garza Z.J."/>
            <person name="Cruz-Suarez L.E."/>
            <person name="Selvin J."/>
            <person name="Kiran G.S."/>
            <person name="Ibarra-Gamez J.C."/>
            <person name="Gomez-Gil B."/>
            <person name="Galaviz-Silva L."/>
        </authorList>
    </citation>
    <scope>NUCLEOTIDE SEQUENCE [LARGE SCALE GENOMIC DNA]</scope>
    <source>
        <strain evidence="8">36Y_RITHPW</strain>
    </source>
</reference>
<dbReference type="HAMAP" id="MF_00765">
    <property type="entry name" value="DarP"/>
    <property type="match status" value="1"/>
</dbReference>